<sequence length="278" mass="30299">MLRTMLTATNTLNQLQSQIDTIGNNLSNAGTYGYKSRDVKFHELLYQQFQNDKLDQAPRSSPAGIRYGVGAVVGQAEMNWKQGTVQQTGRQLDFAFTTPKQYFQILMPGADGNKTVYTRQGAFYANPTGDGALALVNADGYSVADANGNPIILNETAQNFSLTDGGRLDVQNADGTTDQFDLGITVLQRPQLMEHLSATYITLPDNLNELGVTAQDILTNLQGADRAQIGLGNGQLEQSNVNMSKEFTDLISAQRSYQFNARAVTMGDQMLGLINGIR</sequence>
<proteinExistence type="inferred from homology"/>
<dbReference type="InterPro" id="IPR020013">
    <property type="entry name" value="Flagellar_FlgE/F/G"/>
</dbReference>
<dbReference type="Pfam" id="PF22692">
    <property type="entry name" value="LlgE_F_G_D1"/>
    <property type="match status" value="1"/>
</dbReference>
<accession>A0A385YQD4</accession>
<dbReference type="Pfam" id="PF06429">
    <property type="entry name" value="Flg_bbr_C"/>
    <property type="match status" value="1"/>
</dbReference>
<feature type="domain" description="Flagellar hook protein FlgE/F/G-like D1" evidence="5">
    <location>
        <begin position="102"/>
        <end position="167"/>
    </location>
</feature>
<evidence type="ECO:0000313" key="6">
    <source>
        <dbReference type="EMBL" id="AYC28846.1"/>
    </source>
</evidence>
<keyword evidence="6" id="KW-0969">Cilium</keyword>
<evidence type="ECO:0000259" key="3">
    <source>
        <dbReference type="Pfam" id="PF00460"/>
    </source>
</evidence>
<dbReference type="PANTHER" id="PTHR30435">
    <property type="entry name" value="FLAGELLAR PROTEIN"/>
    <property type="match status" value="1"/>
</dbReference>
<feature type="domain" description="Flagellar basal-body/hook protein C-terminal" evidence="4">
    <location>
        <begin position="234"/>
        <end position="275"/>
    </location>
</feature>
<dbReference type="AlphaFoldDB" id="A0A385YQD4"/>
<dbReference type="Proteomes" id="UP000265725">
    <property type="component" value="Chromosome"/>
</dbReference>
<keyword evidence="2" id="KW-0975">Bacterial flagellum</keyword>
<dbReference type="GO" id="GO:0071978">
    <property type="term" value="P:bacterial-type flagellum-dependent swarming motility"/>
    <property type="evidence" value="ECO:0007669"/>
    <property type="project" value="TreeGrafter"/>
</dbReference>
<comment type="subcellular location">
    <subcellularLocation>
        <location evidence="2">Bacterial flagellum basal body</location>
    </subcellularLocation>
</comment>
<keyword evidence="7" id="KW-1185">Reference proteome</keyword>
<keyword evidence="6" id="KW-0966">Cell projection</keyword>
<dbReference type="Pfam" id="PF00460">
    <property type="entry name" value="Flg_bb_rod"/>
    <property type="match status" value="1"/>
</dbReference>
<dbReference type="InterPro" id="IPR010930">
    <property type="entry name" value="Flg_bb/hook_C_dom"/>
</dbReference>
<evidence type="ECO:0000259" key="4">
    <source>
        <dbReference type="Pfam" id="PF06429"/>
    </source>
</evidence>
<dbReference type="RefSeq" id="WP_119882590.1">
    <property type="nucleotide sequence ID" value="NZ_CP032418.1"/>
</dbReference>
<protein>
    <submittedName>
        <fullName evidence="6">Flagellar hook-basal body protein</fullName>
    </submittedName>
</protein>
<evidence type="ECO:0000313" key="7">
    <source>
        <dbReference type="Proteomes" id="UP000265725"/>
    </source>
</evidence>
<dbReference type="EMBL" id="CP032418">
    <property type="protein sequence ID" value="AYC28846.1"/>
    <property type="molecule type" value="Genomic_DNA"/>
</dbReference>
<dbReference type="SUPFAM" id="SSF117143">
    <property type="entry name" value="Flagellar hook protein flgE"/>
    <property type="match status" value="1"/>
</dbReference>
<evidence type="ECO:0000259" key="5">
    <source>
        <dbReference type="Pfam" id="PF22692"/>
    </source>
</evidence>
<reference evidence="7" key="1">
    <citation type="submission" date="2018-09" db="EMBL/GenBank/DDBJ databases">
        <authorList>
            <person name="Zhu H."/>
        </authorList>
    </citation>
    <scope>NUCLEOTIDE SEQUENCE [LARGE SCALE GENOMIC DNA]</scope>
    <source>
        <strain evidence="7">K2R23-3</strain>
    </source>
</reference>
<comment type="similarity">
    <text evidence="1 2">Belongs to the flagella basal body rod proteins family.</text>
</comment>
<gene>
    <name evidence="6" type="ORF">D3873_02775</name>
</gene>
<dbReference type="InterPro" id="IPR001444">
    <property type="entry name" value="Flag_bb_rod_N"/>
</dbReference>
<name>A0A385YQD4_9BACL</name>
<evidence type="ECO:0000256" key="2">
    <source>
        <dbReference type="RuleBase" id="RU362116"/>
    </source>
</evidence>
<evidence type="ECO:0000256" key="1">
    <source>
        <dbReference type="ARBA" id="ARBA00009677"/>
    </source>
</evidence>
<dbReference type="NCBIfam" id="TIGR03506">
    <property type="entry name" value="FlgEFG_subfam"/>
    <property type="match status" value="1"/>
</dbReference>
<dbReference type="OrthoDB" id="9804559at2"/>
<dbReference type="InterPro" id="IPR037925">
    <property type="entry name" value="FlgE/F/G-like"/>
</dbReference>
<organism evidence="6 7">
    <name type="scientific">Paenisporosarcina cavernae</name>
    <dbReference type="NCBI Taxonomy" id="2320858"/>
    <lineage>
        <taxon>Bacteria</taxon>
        <taxon>Bacillati</taxon>
        <taxon>Bacillota</taxon>
        <taxon>Bacilli</taxon>
        <taxon>Bacillales</taxon>
        <taxon>Caryophanaceae</taxon>
        <taxon>Paenisporosarcina</taxon>
    </lineage>
</organism>
<dbReference type="InterPro" id="IPR053967">
    <property type="entry name" value="LlgE_F_G-like_D1"/>
</dbReference>
<feature type="domain" description="Flagellar basal body rod protein N-terminal" evidence="3">
    <location>
        <begin position="5"/>
        <end position="35"/>
    </location>
</feature>
<dbReference type="PANTHER" id="PTHR30435:SF19">
    <property type="entry name" value="FLAGELLAR BASAL-BODY ROD PROTEIN FLGG"/>
    <property type="match status" value="1"/>
</dbReference>
<dbReference type="GO" id="GO:0009425">
    <property type="term" value="C:bacterial-type flagellum basal body"/>
    <property type="evidence" value="ECO:0007669"/>
    <property type="project" value="UniProtKB-SubCell"/>
</dbReference>
<dbReference type="KEGG" id="paek:D3873_02775"/>
<keyword evidence="6" id="KW-0282">Flagellum</keyword>